<comment type="caution">
    <text evidence="3">The sequence shown here is derived from an EMBL/GenBank/DDBJ whole genome shotgun (WGS) entry which is preliminary data.</text>
</comment>
<evidence type="ECO:0000259" key="2">
    <source>
        <dbReference type="Pfam" id="PF05729"/>
    </source>
</evidence>
<proteinExistence type="predicted"/>
<dbReference type="PROSITE" id="PS51257">
    <property type="entry name" value="PROKAR_LIPOPROTEIN"/>
    <property type="match status" value="1"/>
</dbReference>
<keyword evidence="1" id="KW-0472">Membrane</keyword>
<keyword evidence="4" id="KW-1185">Reference proteome</keyword>
<organism evidence="3 4">
    <name type="scientific">Saccharopolyspora cebuensis</name>
    <dbReference type="NCBI Taxonomy" id="418759"/>
    <lineage>
        <taxon>Bacteria</taxon>
        <taxon>Bacillati</taxon>
        <taxon>Actinomycetota</taxon>
        <taxon>Actinomycetes</taxon>
        <taxon>Pseudonocardiales</taxon>
        <taxon>Pseudonocardiaceae</taxon>
        <taxon>Saccharopolyspora</taxon>
    </lineage>
</organism>
<feature type="domain" description="NACHT" evidence="2">
    <location>
        <begin position="128"/>
        <end position="271"/>
    </location>
</feature>
<dbReference type="SUPFAM" id="SSF52540">
    <property type="entry name" value="P-loop containing nucleoside triphosphate hydrolases"/>
    <property type="match status" value="1"/>
</dbReference>
<keyword evidence="1" id="KW-0812">Transmembrane</keyword>
<dbReference type="RefSeq" id="WP_345355824.1">
    <property type="nucleotide sequence ID" value="NZ_BAABII010000002.1"/>
</dbReference>
<reference evidence="3 4" key="1">
    <citation type="submission" date="2024-08" db="EMBL/GenBank/DDBJ databases">
        <title>Genome mining of Saccharopolyspora cebuensis PGLac3 from Nigerian medicinal plant.</title>
        <authorList>
            <person name="Ezeobiora C.E."/>
            <person name="Igbokwe N.H."/>
            <person name="Amin D.H."/>
            <person name="Mendie U.E."/>
        </authorList>
    </citation>
    <scope>NUCLEOTIDE SEQUENCE [LARGE SCALE GENOMIC DNA]</scope>
    <source>
        <strain evidence="3 4">PGLac3</strain>
    </source>
</reference>
<feature type="transmembrane region" description="Helical" evidence="1">
    <location>
        <begin position="507"/>
        <end position="525"/>
    </location>
</feature>
<feature type="transmembrane region" description="Helical" evidence="1">
    <location>
        <begin position="554"/>
        <end position="587"/>
    </location>
</feature>
<evidence type="ECO:0000313" key="4">
    <source>
        <dbReference type="Proteomes" id="UP001564626"/>
    </source>
</evidence>
<dbReference type="Gene3D" id="3.40.50.300">
    <property type="entry name" value="P-loop containing nucleotide triphosphate hydrolases"/>
    <property type="match status" value="1"/>
</dbReference>
<dbReference type="EMBL" id="JBGEHV010000003">
    <property type="protein sequence ID" value="MEY8038370.1"/>
    <property type="molecule type" value="Genomic_DNA"/>
</dbReference>
<feature type="transmembrane region" description="Helical" evidence="1">
    <location>
        <begin position="478"/>
        <end position="501"/>
    </location>
</feature>
<dbReference type="InterPro" id="IPR007111">
    <property type="entry name" value="NACHT_NTPase"/>
</dbReference>
<dbReference type="Pfam" id="PF05729">
    <property type="entry name" value="NACHT"/>
    <property type="match status" value="1"/>
</dbReference>
<feature type="transmembrane region" description="Helical" evidence="1">
    <location>
        <begin position="12"/>
        <end position="30"/>
    </location>
</feature>
<feature type="transmembrane region" description="Helical" evidence="1">
    <location>
        <begin position="593"/>
        <end position="610"/>
    </location>
</feature>
<protein>
    <submittedName>
        <fullName evidence="3">NACHT domain-containing protein</fullName>
    </submittedName>
</protein>
<feature type="transmembrane region" description="Helical" evidence="1">
    <location>
        <begin position="435"/>
        <end position="457"/>
    </location>
</feature>
<dbReference type="Proteomes" id="UP001564626">
    <property type="component" value="Unassembled WGS sequence"/>
</dbReference>
<gene>
    <name evidence="3" type="ORF">AB8O55_03085</name>
</gene>
<sequence>MAGARVRWRTAALVLVLVACGFGLAWVLRVQGLQNAASWAQLLSLVVAVIPLFAQRPAAGPAVTTPTRAAEAADVLAALVLRQWRDEIRVRRLDDPEPLAVRWRADAVELSAAGELADRFRALDRPRLVITGAPGAGKTTLAVLLVRDLLVHRAPEDPVPVLLPIADWSPPAEAFPDWLARTLAAHYPALRAPEFGPDAPATLVADGRVLPVLDGLDELPEPLRRPALTALNATLTREDALVLSCRADEYAVLEDSITGAVVVAPALEPGDAVAHLRRCTSGGPGWERVFAELDADADAPVAGAVRTPLDVWLLRQVYGGTGADPGELTDRSRFPAAADITRHLLDHLVGALLGASPRGRRRWDAEDAARWLSWLARHLDTTGTREFAWWRLHRALRFGPLLRTGLGVVFGLVLGALMGAVGAVSGWWFGAPSTGFLAGAVGGLGVGLAYGFAAGHTAEPAQVDLRWSKRGGQLGRGLVVPVAQWLLGGLVVGAAFAVLGIDVLAEFAVLALVLGLLHGVVLWVAGPVPDQLAVDPVGALRGDLRLSAVRIGAFVLVAGLIIGFGAGLIGNLTLVPALVAAVLVALLQDRASPPRFAGLIYGGVVVVLALRRRVPLRLMRFLDDAHRIGLLRAVGPVHQFRHAEVHDHLARAEAVSGADRSPNPLP</sequence>
<accession>A0ABV4CB90</accession>
<dbReference type="InterPro" id="IPR027417">
    <property type="entry name" value="P-loop_NTPase"/>
</dbReference>
<keyword evidence="1" id="KW-1133">Transmembrane helix</keyword>
<feature type="transmembrane region" description="Helical" evidence="1">
    <location>
        <begin position="401"/>
        <end position="429"/>
    </location>
</feature>
<name>A0ABV4CB90_9PSEU</name>
<evidence type="ECO:0000313" key="3">
    <source>
        <dbReference type="EMBL" id="MEY8038370.1"/>
    </source>
</evidence>
<evidence type="ECO:0000256" key="1">
    <source>
        <dbReference type="SAM" id="Phobius"/>
    </source>
</evidence>